<name>A0A1I7WCN0_HETBA</name>
<protein>
    <submittedName>
        <fullName evidence="2">Uncharacterized protein</fullName>
    </submittedName>
</protein>
<organism evidence="1 2">
    <name type="scientific">Heterorhabditis bacteriophora</name>
    <name type="common">Entomopathogenic nematode worm</name>
    <dbReference type="NCBI Taxonomy" id="37862"/>
    <lineage>
        <taxon>Eukaryota</taxon>
        <taxon>Metazoa</taxon>
        <taxon>Ecdysozoa</taxon>
        <taxon>Nematoda</taxon>
        <taxon>Chromadorea</taxon>
        <taxon>Rhabditida</taxon>
        <taxon>Rhabditina</taxon>
        <taxon>Rhabditomorpha</taxon>
        <taxon>Strongyloidea</taxon>
        <taxon>Heterorhabditidae</taxon>
        <taxon>Heterorhabditis</taxon>
    </lineage>
</organism>
<reference evidence="2" key="1">
    <citation type="submission" date="2016-11" db="UniProtKB">
        <authorList>
            <consortium name="WormBaseParasite"/>
        </authorList>
    </citation>
    <scope>IDENTIFICATION</scope>
</reference>
<proteinExistence type="predicted"/>
<evidence type="ECO:0000313" key="1">
    <source>
        <dbReference type="Proteomes" id="UP000095283"/>
    </source>
</evidence>
<dbReference type="AlphaFoldDB" id="A0A1I7WCN0"/>
<sequence length="74" mass="8700">MSQLTSSLSSAVTPHIKKEINKMSIEKTISSTYPRLNKQLERRAESEYFGINYNSMHIDIIRCQKQQQQQQQQQ</sequence>
<dbReference type="Proteomes" id="UP000095283">
    <property type="component" value="Unplaced"/>
</dbReference>
<evidence type="ECO:0000313" key="2">
    <source>
        <dbReference type="WBParaSite" id="Hba_02449"/>
    </source>
</evidence>
<dbReference type="WBParaSite" id="Hba_02449">
    <property type="protein sequence ID" value="Hba_02449"/>
    <property type="gene ID" value="Hba_02449"/>
</dbReference>
<accession>A0A1I7WCN0</accession>
<keyword evidence="1" id="KW-1185">Reference proteome</keyword>